<evidence type="ECO:0000313" key="2">
    <source>
        <dbReference type="EMBL" id="KAG2237553.1"/>
    </source>
</evidence>
<proteinExistence type="predicted"/>
<dbReference type="InterPro" id="IPR036047">
    <property type="entry name" value="F-box-like_dom_sf"/>
</dbReference>
<organism evidence="2 3">
    <name type="scientific">Thamnidium elegans</name>
    <dbReference type="NCBI Taxonomy" id="101142"/>
    <lineage>
        <taxon>Eukaryota</taxon>
        <taxon>Fungi</taxon>
        <taxon>Fungi incertae sedis</taxon>
        <taxon>Mucoromycota</taxon>
        <taxon>Mucoromycotina</taxon>
        <taxon>Mucoromycetes</taxon>
        <taxon>Mucorales</taxon>
        <taxon>Mucorineae</taxon>
        <taxon>Mucoraceae</taxon>
        <taxon>Thamnidium</taxon>
    </lineage>
</organism>
<dbReference type="Gene3D" id="3.80.10.10">
    <property type="entry name" value="Ribonuclease Inhibitor"/>
    <property type="match status" value="1"/>
</dbReference>
<evidence type="ECO:0000313" key="3">
    <source>
        <dbReference type="Proteomes" id="UP000613177"/>
    </source>
</evidence>
<dbReference type="Proteomes" id="UP000613177">
    <property type="component" value="Unassembled WGS sequence"/>
</dbReference>
<accession>A0A8H7T0E2</accession>
<dbReference type="InterPro" id="IPR001810">
    <property type="entry name" value="F-box_dom"/>
</dbReference>
<protein>
    <recommendedName>
        <fullName evidence="1">F-box domain-containing protein</fullName>
    </recommendedName>
</protein>
<dbReference type="AlphaFoldDB" id="A0A8H7T0E2"/>
<name>A0A8H7T0E2_9FUNG</name>
<reference evidence="2" key="1">
    <citation type="submission" date="2021-01" db="EMBL/GenBank/DDBJ databases">
        <title>Metabolic potential, ecology and presence of endohyphal bacteria is reflected in genomic diversity of Mucoromycotina.</title>
        <authorList>
            <person name="Muszewska A."/>
            <person name="Okrasinska A."/>
            <person name="Steczkiewicz K."/>
            <person name="Drgas O."/>
            <person name="Orlowska M."/>
            <person name="Perlinska-Lenart U."/>
            <person name="Aleksandrzak-Piekarczyk T."/>
            <person name="Szatraj K."/>
            <person name="Zielenkiewicz U."/>
            <person name="Pilsyk S."/>
            <person name="Malc E."/>
            <person name="Mieczkowski P."/>
            <person name="Kruszewska J.S."/>
            <person name="Biernat P."/>
            <person name="Pawlowska J."/>
        </authorList>
    </citation>
    <scope>NUCLEOTIDE SEQUENCE</scope>
    <source>
        <strain evidence="2">WA0000018081</strain>
    </source>
</reference>
<evidence type="ECO:0000259" key="1">
    <source>
        <dbReference type="Pfam" id="PF12937"/>
    </source>
</evidence>
<dbReference type="SUPFAM" id="SSF52047">
    <property type="entry name" value="RNI-like"/>
    <property type="match status" value="1"/>
</dbReference>
<keyword evidence="3" id="KW-1185">Reference proteome</keyword>
<gene>
    <name evidence="2" type="ORF">INT48_005589</name>
</gene>
<dbReference type="EMBL" id="JAEPRE010000005">
    <property type="protein sequence ID" value="KAG2237553.1"/>
    <property type="molecule type" value="Genomic_DNA"/>
</dbReference>
<sequence>MVDWTDLPHEIFISIFIHLFKKQDIAQCQITCQHWRKAAEEVFLVQHCSYLEIVDTCHNPEPLWQLLREFHCWKYIKEIPKVGWDGGNLNTYFDLAIQYRETLQSLYLGDRNYFTGWDDGPKIDYLKVAARLDQFTSLTYLEIQFATTAKTVMVLETLVNACPLLTALKFTPTFYDQSRYFSIENPLINNIPTTVQPHFNLRTFEGMGVQFTSQSTRYFISKFPRLQTLFLKQFLTEQDINLGQNHKLMQLMAQHISSLKHVNVYNTLDTNTMARLMQEFLNVASLETLVQIEYDDYDIHHSGGFCYPYLIIRKKKGTKKMLLQVHFKSYTNTTSLPHLTLIENLGKTRIKNLHLNLGKKVFSCDLGSQVTYNFQKRMGRSFYQLTRCLQLQTLQLQNINLCHVQEKKCKVNKSVHTLEIAKDELDDINELEAGLEIISKYFISLKSVYFDIQQSQQSIIKIRMPYSHLQDLHWKVNKLNTLQVLLFVHEIMNSSKSYFSFTQQHDVREIPSQEFNQPLLSKQVLRLQVQCYSLKSFTVQYHPIYKQCIL</sequence>
<dbReference type="SUPFAM" id="SSF81383">
    <property type="entry name" value="F-box domain"/>
    <property type="match status" value="1"/>
</dbReference>
<comment type="caution">
    <text evidence="2">The sequence shown here is derived from an EMBL/GenBank/DDBJ whole genome shotgun (WGS) entry which is preliminary data.</text>
</comment>
<dbReference type="InterPro" id="IPR032675">
    <property type="entry name" value="LRR_dom_sf"/>
</dbReference>
<feature type="domain" description="F-box" evidence="1">
    <location>
        <begin position="4"/>
        <end position="42"/>
    </location>
</feature>
<dbReference type="Pfam" id="PF12937">
    <property type="entry name" value="F-box-like"/>
    <property type="match status" value="1"/>
</dbReference>